<dbReference type="OrthoDB" id="3232239at2759"/>
<dbReference type="EMBL" id="JAACJJ010000016">
    <property type="protein sequence ID" value="KAF5324073.1"/>
    <property type="molecule type" value="Genomic_DNA"/>
</dbReference>
<dbReference type="SUPFAM" id="SSF81383">
    <property type="entry name" value="F-box domain"/>
    <property type="match status" value="1"/>
</dbReference>
<protein>
    <recommendedName>
        <fullName evidence="1">F-box domain-containing protein</fullName>
    </recommendedName>
</protein>
<dbReference type="AlphaFoldDB" id="A0A8H5F5K4"/>
<proteinExistence type="predicted"/>
<reference evidence="2 3" key="1">
    <citation type="journal article" date="2020" name="ISME J.">
        <title>Uncovering the hidden diversity of litter-decomposition mechanisms in mushroom-forming fungi.</title>
        <authorList>
            <person name="Floudas D."/>
            <person name="Bentzer J."/>
            <person name="Ahren D."/>
            <person name="Johansson T."/>
            <person name="Persson P."/>
            <person name="Tunlid A."/>
        </authorList>
    </citation>
    <scope>NUCLEOTIDE SEQUENCE [LARGE SCALE GENOMIC DNA]</scope>
    <source>
        <strain evidence="2 3">CBS 101986</strain>
    </source>
</reference>
<name>A0A8H5F5K4_9AGAR</name>
<evidence type="ECO:0000259" key="1">
    <source>
        <dbReference type="Pfam" id="PF12937"/>
    </source>
</evidence>
<dbReference type="InterPro" id="IPR001810">
    <property type="entry name" value="F-box_dom"/>
</dbReference>
<dbReference type="InterPro" id="IPR036047">
    <property type="entry name" value="F-box-like_dom_sf"/>
</dbReference>
<feature type="domain" description="F-box" evidence="1">
    <location>
        <begin position="5"/>
        <end position="37"/>
    </location>
</feature>
<keyword evidence="3" id="KW-1185">Reference proteome</keyword>
<sequence length="383" mass="43736">MPVVLPTELLRPIFGHVTNNKDLCSLALTCHTLREEAQRAMFQHVVVTIYTSKKQASTPFLNAIIASPNRLALMVRKINIKVYHIWEEQKQEHYIKTGEIYTGWLSEIGPKMAKALQLMTRITHLRVQYQDWDPVDNKITPWLESLLEGCAFRLKVLVWDVLTLDVENFISKSLANQTDICALVVSSESQDFSDPQLQKLLGKLCKGLHTLSGSWEMIRSVLESGQTIQHLKLTSIPDSPRPSTTVLRKALRGVTNLWSNAPFARLDFGIADLSNVVILQIGCLFEEDYAAIVTLKKLTLLILTNNLNSPDNQAQMVKYLLSYSESLTEIYIEDWTMYSQPYSCYTYNAVEHKVQCRGVPYWEMNTLRRPDALQFLDAIDRTP</sequence>
<dbReference type="Proteomes" id="UP000567179">
    <property type="component" value="Unassembled WGS sequence"/>
</dbReference>
<dbReference type="Pfam" id="PF12937">
    <property type="entry name" value="F-box-like"/>
    <property type="match status" value="1"/>
</dbReference>
<evidence type="ECO:0000313" key="3">
    <source>
        <dbReference type="Proteomes" id="UP000567179"/>
    </source>
</evidence>
<organism evidence="2 3">
    <name type="scientific">Psilocybe cf. subviscida</name>
    <dbReference type="NCBI Taxonomy" id="2480587"/>
    <lineage>
        <taxon>Eukaryota</taxon>
        <taxon>Fungi</taxon>
        <taxon>Dikarya</taxon>
        <taxon>Basidiomycota</taxon>
        <taxon>Agaricomycotina</taxon>
        <taxon>Agaricomycetes</taxon>
        <taxon>Agaricomycetidae</taxon>
        <taxon>Agaricales</taxon>
        <taxon>Agaricineae</taxon>
        <taxon>Strophariaceae</taxon>
        <taxon>Psilocybe</taxon>
    </lineage>
</organism>
<accession>A0A8H5F5K4</accession>
<evidence type="ECO:0000313" key="2">
    <source>
        <dbReference type="EMBL" id="KAF5324073.1"/>
    </source>
</evidence>
<dbReference type="CDD" id="cd09917">
    <property type="entry name" value="F-box_SF"/>
    <property type="match status" value="1"/>
</dbReference>
<dbReference type="SUPFAM" id="SSF52047">
    <property type="entry name" value="RNI-like"/>
    <property type="match status" value="1"/>
</dbReference>
<comment type="caution">
    <text evidence="2">The sequence shown here is derived from an EMBL/GenBank/DDBJ whole genome shotgun (WGS) entry which is preliminary data.</text>
</comment>
<gene>
    <name evidence="2" type="ORF">D9619_011244</name>
</gene>